<dbReference type="AlphaFoldDB" id="A0A955RI45"/>
<sequence>MEKSFALYLFIKRLFKSLDVSQTCGLIVSEDNSKILIINLVKSTLRRIIIVISPKYAYNCSNSLEFIHMKKLNLAAVALIPVSQILLTTSAFAQRSYTTYESTSSDDAAGAAVASLVLSSFFLCYCIFIIIMLALSIWMIVWTYKDAQKRNNPNAVLWAVLVFFFGLIPFIVYLFVRKDYPLPEESQTKEVKKE</sequence>
<protein>
    <submittedName>
        <fullName evidence="8">PLDc N-terminal domain-containing protein</fullName>
    </submittedName>
</protein>
<feature type="transmembrane region" description="Helical" evidence="6">
    <location>
        <begin position="72"/>
        <end position="93"/>
    </location>
</feature>
<evidence type="ECO:0000313" key="8">
    <source>
        <dbReference type="EMBL" id="MCA9382199.1"/>
    </source>
</evidence>
<name>A0A955RI45_9BACT</name>
<reference evidence="8" key="2">
    <citation type="journal article" date="2021" name="Microbiome">
        <title>Successional dynamics and alternative stable states in a saline activated sludge microbial community over 9 years.</title>
        <authorList>
            <person name="Wang Y."/>
            <person name="Ye J."/>
            <person name="Ju F."/>
            <person name="Liu L."/>
            <person name="Boyd J.A."/>
            <person name="Deng Y."/>
            <person name="Parks D.H."/>
            <person name="Jiang X."/>
            <person name="Yin X."/>
            <person name="Woodcroft B.J."/>
            <person name="Tyson G.W."/>
            <person name="Hugenholtz P."/>
            <person name="Polz M.F."/>
            <person name="Zhang T."/>
        </authorList>
    </citation>
    <scope>NUCLEOTIDE SEQUENCE</scope>
    <source>
        <strain evidence="8">HKST-UBA10</strain>
    </source>
</reference>
<dbReference type="EMBL" id="JAGQLG010000079">
    <property type="protein sequence ID" value="MCA9382199.1"/>
    <property type="molecule type" value="Genomic_DNA"/>
</dbReference>
<evidence type="ECO:0000256" key="5">
    <source>
        <dbReference type="ARBA" id="ARBA00023136"/>
    </source>
</evidence>
<feature type="domain" description="Cardiolipin synthase N-terminal" evidence="7">
    <location>
        <begin position="134"/>
        <end position="177"/>
    </location>
</feature>
<evidence type="ECO:0000256" key="2">
    <source>
        <dbReference type="ARBA" id="ARBA00022475"/>
    </source>
</evidence>
<comment type="subcellular location">
    <subcellularLocation>
        <location evidence="1">Cell membrane</location>
        <topology evidence="1">Multi-pass membrane protein</topology>
    </subcellularLocation>
</comment>
<evidence type="ECO:0000256" key="4">
    <source>
        <dbReference type="ARBA" id="ARBA00022989"/>
    </source>
</evidence>
<dbReference type="InterPro" id="IPR027379">
    <property type="entry name" value="CLS_N"/>
</dbReference>
<dbReference type="Proteomes" id="UP000782843">
    <property type="component" value="Unassembled WGS sequence"/>
</dbReference>
<evidence type="ECO:0000313" key="9">
    <source>
        <dbReference type="Proteomes" id="UP000782843"/>
    </source>
</evidence>
<reference evidence="8" key="1">
    <citation type="submission" date="2020-04" db="EMBL/GenBank/DDBJ databases">
        <authorList>
            <person name="Zhang T."/>
        </authorList>
    </citation>
    <scope>NUCLEOTIDE SEQUENCE</scope>
    <source>
        <strain evidence="8">HKST-UBA10</strain>
    </source>
</reference>
<evidence type="ECO:0000259" key="7">
    <source>
        <dbReference type="Pfam" id="PF13396"/>
    </source>
</evidence>
<accession>A0A955RI45</accession>
<dbReference type="GO" id="GO:0005886">
    <property type="term" value="C:plasma membrane"/>
    <property type="evidence" value="ECO:0007669"/>
    <property type="project" value="UniProtKB-SubCell"/>
</dbReference>
<gene>
    <name evidence="8" type="ORF">KC660_02210</name>
</gene>
<evidence type="ECO:0000256" key="6">
    <source>
        <dbReference type="SAM" id="Phobius"/>
    </source>
</evidence>
<evidence type="ECO:0000256" key="3">
    <source>
        <dbReference type="ARBA" id="ARBA00022692"/>
    </source>
</evidence>
<keyword evidence="5 6" id="KW-0472">Membrane</keyword>
<feature type="transmembrane region" description="Helical" evidence="6">
    <location>
        <begin position="113"/>
        <end position="144"/>
    </location>
</feature>
<proteinExistence type="predicted"/>
<comment type="caution">
    <text evidence="8">The sequence shown here is derived from an EMBL/GenBank/DDBJ whole genome shotgun (WGS) entry which is preliminary data.</text>
</comment>
<organism evidence="8 9">
    <name type="scientific">Candidatus Dojkabacteria bacterium</name>
    <dbReference type="NCBI Taxonomy" id="2099670"/>
    <lineage>
        <taxon>Bacteria</taxon>
        <taxon>Candidatus Dojkabacteria</taxon>
    </lineage>
</organism>
<keyword evidence="2" id="KW-1003">Cell membrane</keyword>
<evidence type="ECO:0000256" key="1">
    <source>
        <dbReference type="ARBA" id="ARBA00004651"/>
    </source>
</evidence>
<dbReference type="Pfam" id="PF13396">
    <property type="entry name" value="PLDc_N"/>
    <property type="match status" value="1"/>
</dbReference>
<keyword evidence="4 6" id="KW-1133">Transmembrane helix</keyword>
<feature type="transmembrane region" description="Helical" evidence="6">
    <location>
        <begin position="156"/>
        <end position="176"/>
    </location>
</feature>
<keyword evidence="3 6" id="KW-0812">Transmembrane</keyword>